<dbReference type="RefSeq" id="XP_012197954.1">
    <property type="nucleotide sequence ID" value="XM_012342564.1"/>
</dbReference>
<feature type="coiled-coil region" evidence="1">
    <location>
        <begin position="449"/>
        <end position="510"/>
    </location>
</feature>
<evidence type="ECO:0000256" key="1">
    <source>
        <dbReference type="SAM" id="Coils"/>
    </source>
</evidence>
<protein>
    <submittedName>
        <fullName evidence="3">Uncharacterized protein</fullName>
    </submittedName>
</protein>
<gene>
    <name evidence="3" type="ORF">SPRG_03972</name>
</gene>
<evidence type="ECO:0000256" key="2">
    <source>
        <dbReference type="SAM" id="MobiDB-lite"/>
    </source>
</evidence>
<feature type="region of interest" description="Disordered" evidence="2">
    <location>
        <begin position="1"/>
        <end position="169"/>
    </location>
</feature>
<proteinExistence type="predicted"/>
<keyword evidence="4" id="KW-1185">Reference proteome</keyword>
<name>A0A067CQ34_SAPPC</name>
<sequence>MPEPTQLNPTVASECAPEPSPISELKAVPTPRNEVATHAMNDVRALDEAAATADAKLHENEKSVEEKTTDRADAKTDATNSDTKADAKAKHERSPAPAAKDTVDNHSNRTAELVADAKASADLPDADEKPSSSSHPVPETDAKAASATKTDDERDAKTTKLRPRAASAAETYSVANLYPVKWDDPTAAAVPSLRRTSTKPTATGLSATVPVVKKRSTSANAASSTLVQLRQSQLQHATEVARLKTLLDCVTQERDVALARAQRTHETLQAKTDGQEQLHLQAATAIAERDALQAHCKTLQEAIRKEQVAAEDARKRTATYQTDIHQLKAKWSVCQGQIAALESEKTALAAAAETSKHEVYRVQAAHEKAMARIAKLQKDISLASTAHASERASWKRKIETLSADAKATAVRLQHEATSDMQLKLQSATMVGEKARREKDEATETLRRRTQLLESKLETATDRIRVLEAQLKVAAMATKKHTAALDLQSANKRLETELHQLRRCVALQQKKAPLRATAPAAPPRRDLVTMLPPAPSRVMTVDTAVQAVIDEASESESARVADLEAALARLEGVVAGKTEQLTSLRELHAQELQVQARAFLARLGSTS</sequence>
<feature type="compositionally biased region" description="Basic and acidic residues" evidence="2">
    <location>
        <begin position="83"/>
        <end position="94"/>
    </location>
</feature>
<dbReference type="GeneID" id="24126447"/>
<evidence type="ECO:0000313" key="4">
    <source>
        <dbReference type="Proteomes" id="UP000030745"/>
    </source>
</evidence>
<feature type="compositionally biased region" description="Basic and acidic residues" evidence="2">
    <location>
        <begin position="149"/>
        <end position="158"/>
    </location>
</feature>
<dbReference type="VEuPathDB" id="FungiDB:SPRG_03972"/>
<evidence type="ECO:0000313" key="3">
    <source>
        <dbReference type="EMBL" id="KDO31355.1"/>
    </source>
</evidence>
<feature type="compositionally biased region" description="Basic and acidic residues" evidence="2">
    <location>
        <begin position="55"/>
        <end position="76"/>
    </location>
</feature>
<feature type="coiled-coil region" evidence="1">
    <location>
        <begin position="296"/>
        <end position="330"/>
    </location>
</feature>
<reference evidence="3 4" key="1">
    <citation type="journal article" date="2013" name="PLoS Genet.">
        <title>Distinctive expansion of potential virulence genes in the genome of the oomycete fish pathogen Saprolegnia parasitica.</title>
        <authorList>
            <person name="Jiang R.H."/>
            <person name="de Bruijn I."/>
            <person name="Haas B.J."/>
            <person name="Belmonte R."/>
            <person name="Lobach L."/>
            <person name="Christie J."/>
            <person name="van den Ackerveken G."/>
            <person name="Bottin A."/>
            <person name="Bulone V."/>
            <person name="Diaz-Moreno S.M."/>
            <person name="Dumas B."/>
            <person name="Fan L."/>
            <person name="Gaulin E."/>
            <person name="Govers F."/>
            <person name="Grenville-Briggs L.J."/>
            <person name="Horner N.R."/>
            <person name="Levin J.Z."/>
            <person name="Mammella M."/>
            <person name="Meijer H.J."/>
            <person name="Morris P."/>
            <person name="Nusbaum C."/>
            <person name="Oome S."/>
            <person name="Phillips A.J."/>
            <person name="van Rooyen D."/>
            <person name="Rzeszutek E."/>
            <person name="Saraiva M."/>
            <person name="Secombes C.J."/>
            <person name="Seidl M.F."/>
            <person name="Snel B."/>
            <person name="Stassen J.H."/>
            <person name="Sykes S."/>
            <person name="Tripathy S."/>
            <person name="van den Berg H."/>
            <person name="Vega-Arreguin J.C."/>
            <person name="Wawra S."/>
            <person name="Young S.K."/>
            <person name="Zeng Q."/>
            <person name="Dieguez-Uribeondo J."/>
            <person name="Russ C."/>
            <person name="Tyler B.M."/>
            <person name="van West P."/>
        </authorList>
    </citation>
    <scope>NUCLEOTIDE SEQUENCE [LARGE SCALE GENOMIC DNA]</scope>
    <source>
        <strain evidence="3 4">CBS 223.65</strain>
    </source>
</reference>
<feature type="compositionally biased region" description="Polar residues" evidence="2">
    <location>
        <begin position="1"/>
        <end position="11"/>
    </location>
</feature>
<accession>A0A067CQ34</accession>
<dbReference type="EMBL" id="KK583198">
    <property type="protein sequence ID" value="KDO31355.1"/>
    <property type="molecule type" value="Genomic_DNA"/>
</dbReference>
<keyword evidence="1" id="KW-0175">Coiled coil</keyword>
<organism evidence="3 4">
    <name type="scientific">Saprolegnia parasitica (strain CBS 223.65)</name>
    <dbReference type="NCBI Taxonomy" id="695850"/>
    <lineage>
        <taxon>Eukaryota</taxon>
        <taxon>Sar</taxon>
        <taxon>Stramenopiles</taxon>
        <taxon>Oomycota</taxon>
        <taxon>Saprolegniomycetes</taxon>
        <taxon>Saprolegniales</taxon>
        <taxon>Saprolegniaceae</taxon>
        <taxon>Saprolegnia</taxon>
    </lineage>
</organism>
<dbReference type="Proteomes" id="UP000030745">
    <property type="component" value="Unassembled WGS sequence"/>
</dbReference>
<dbReference type="OrthoDB" id="10431612at2759"/>
<dbReference type="KEGG" id="spar:SPRG_03972"/>
<dbReference type="OMA" id="KAKWSVC"/>
<dbReference type="AlphaFoldDB" id="A0A067CQ34"/>